<dbReference type="Gene3D" id="6.10.250.3110">
    <property type="match status" value="1"/>
</dbReference>
<proteinExistence type="inferred from homology"/>
<evidence type="ECO:0000256" key="2">
    <source>
        <dbReference type="ARBA" id="ARBA00023054"/>
    </source>
</evidence>
<dbReference type="PANTHER" id="PTHR32054">
    <property type="entry name" value="HEAVY CHAIN, PUTATIVE, EXPRESSED-RELATED-RELATED"/>
    <property type="match status" value="1"/>
</dbReference>
<evidence type="ECO:0000256" key="1">
    <source>
        <dbReference type="ARBA" id="ARBA00005485"/>
    </source>
</evidence>
<protein>
    <submittedName>
        <fullName evidence="5">WEB family protein</fullName>
    </submittedName>
</protein>
<evidence type="ECO:0000256" key="4">
    <source>
        <dbReference type="SAM" id="MobiDB-lite"/>
    </source>
</evidence>
<feature type="coiled-coil region" evidence="3">
    <location>
        <begin position="404"/>
        <end position="442"/>
    </location>
</feature>
<feature type="coiled-coil region" evidence="3">
    <location>
        <begin position="276"/>
        <end position="331"/>
    </location>
</feature>
<feature type="coiled-coil region" evidence="3">
    <location>
        <begin position="113"/>
        <end position="161"/>
    </location>
</feature>
<dbReference type="Proteomes" id="UP001412067">
    <property type="component" value="Unassembled WGS sequence"/>
</dbReference>
<comment type="caution">
    <text evidence="5">The sequence shown here is derived from an EMBL/GenBank/DDBJ whole genome shotgun (WGS) entry which is preliminary data.</text>
</comment>
<name>A0ABR2M8L4_9ASPA</name>
<feature type="region of interest" description="Disordered" evidence="4">
    <location>
        <begin position="587"/>
        <end position="606"/>
    </location>
</feature>
<feature type="region of interest" description="Disordered" evidence="4">
    <location>
        <begin position="1"/>
        <end position="60"/>
    </location>
</feature>
<accession>A0ABR2M8L4</accession>
<feature type="compositionally biased region" description="Polar residues" evidence="4">
    <location>
        <begin position="50"/>
        <end position="60"/>
    </location>
</feature>
<feature type="compositionally biased region" description="Basic and acidic residues" evidence="4">
    <location>
        <begin position="16"/>
        <end position="28"/>
    </location>
</feature>
<keyword evidence="6" id="KW-1185">Reference proteome</keyword>
<dbReference type="PANTHER" id="PTHR32054:SF4">
    <property type="entry name" value="OS07G0677900 PROTEIN"/>
    <property type="match status" value="1"/>
</dbReference>
<reference evidence="5 6" key="1">
    <citation type="journal article" date="2022" name="Nat. Plants">
        <title>Genomes of leafy and leafless Platanthera orchids illuminate the evolution of mycoheterotrophy.</title>
        <authorList>
            <person name="Li M.H."/>
            <person name="Liu K.W."/>
            <person name="Li Z."/>
            <person name="Lu H.C."/>
            <person name="Ye Q.L."/>
            <person name="Zhang D."/>
            <person name="Wang J.Y."/>
            <person name="Li Y.F."/>
            <person name="Zhong Z.M."/>
            <person name="Liu X."/>
            <person name="Yu X."/>
            <person name="Liu D.K."/>
            <person name="Tu X.D."/>
            <person name="Liu B."/>
            <person name="Hao Y."/>
            <person name="Liao X.Y."/>
            <person name="Jiang Y.T."/>
            <person name="Sun W.H."/>
            <person name="Chen J."/>
            <person name="Chen Y.Q."/>
            <person name="Ai Y."/>
            <person name="Zhai J.W."/>
            <person name="Wu S.S."/>
            <person name="Zhou Z."/>
            <person name="Hsiao Y.Y."/>
            <person name="Wu W.L."/>
            <person name="Chen Y.Y."/>
            <person name="Lin Y.F."/>
            <person name="Hsu J.L."/>
            <person name="Li C.Y."/>
            <person name="Wang Z.W."/>
            <person name="Zhao X."/>
            <person name="Zhong W.Y."/>
            <person name="Ma X.K."/>
            <person name="Ma L."/>
            <person name="Huang J."/>
            <person name="Chen G.Z."/>
            <person name="Huang M.Z."/>
            <person name="Huang L."/>
            <person name="Peng D.H."/>
            <person name="Luo Y.B."/>
            <person name="Zou S.Q."/>
            <person name="Chen S.P."/>
            <person name="Lan S."/>
            <person name="Tsai W.C."/>
            <person name="Van de Peer Y."/>
            <person name="Liu Z.J."/>
        </authorList>
    </citation>
    <scope>NUCLEOTIDE SEQUENCE [LARGE SCALE GENOMIC DNA]</scope>
    <source>
        <strain evidence="5">Lor288</strain>
    </source>
</reference>
<gene>
    <name evidence="5" type="ORF">KSP40_PGU005478</name>
</gene>
<evidence type="ECO:0000313" key="6">
    <source>
        <dbReference type="Proteomes" id="UP001412067"/>
    </source>
</evidence>
<evidence type="ECO:0000256" key="3">
    <source>
        <dbReference type="SAM" id="Coils"/>
    </source>
</evidence>
<dbReference type="InterPro" id="IPR008545">
    <property type="entry name" value="Web"/>
</dbReference>
<dbReference type="Pfam" id="PF05701">
    <property type="entry name" value="WEMBL"/>
    <property type="match status" value="2"/>
</dbReference>
<dbReference type="EMBL" id="JBBWWR010000011">
    <property type="protein sequence ID" value="KAK8959976.1"/>
    <property type="molecule type" value="Genomic_DNA"/>
</dbReference>
<evidence type="ECO:0000313" key="5">
    <source>
        <dbReference type="EMBL" id="KAK8959976.1"/>
    </source>
</evidence>
<organism evidence="5 6">
    <name type="scientific">Platanthera guangdongensis</name>
    <dbReference type="NCBI Taxonomy" id="2320717"/>
    <lineage>
        <taxon>Eukaryota</taxon>
        <taxon>Viridiplantae</taxon>
        <taxon>Streptophyta</taxon>
        <taxon>Embryophyta</taxon>
        <taxon>Tracheophyta</taxon>
        <taxon>Spermatophyta</taxon>
        <taxon>Magnoliopsida</taxon>
        <taxon>Liliopsida</taxon>
        <taxon>Asparagales</taxon>
        <taxon>Orchidaceae</taxon>
        <taxon>Orchidoideae</taxon>
        <taxon>Orchideae</taxon>
        <taxon>Orchidinae</taxon>
        <taxon>Platanthera</taxon>
    </lineage>
</organism>
<feature type="compositionally biased region" description="Polar residues" evidence="4">
    <location>
        <begin position="1"/>
        <end position="14"/>
    </location>
</feature>
<sequence length="606" mass="67769">MPYSTTTLLSTIQSFPERERERERERESGAMTATQASTMVGKDETAPYETLNSGEGSKTVNVSETGRAVIDTSAPFGSVKEAVNRFGGSAVWTSQLKQLFNPDKHHSVEDFELMNVQEQAAQLQKDLIIKERETLEVLQELEKTKKTVDDLKFRLHELSDANKFSEALANGSPVHFIHGGVKAAGSPGSILVELGQAKVILSRTTSYLTNIQASIESISYKLREEKALHKKNLENVSSKNAIASSLEEELKQMTLRLTKQANGYCNGDPVSISMEIKKLNSEREQCKQAIEAAKSEVKRLASERQQFKQAIEAAKSEVKRLASEIELINVSIKAGEIRIFAAKKMEEAAKATEAAAVARAKALSNTSSSIKVILSTDEYTILIRKVQEAEEISRKRIELSVLDVERANRSNVELMEKLAEAATDLETAKKFLEEAMDHADEANQGKLSAEEALRRWRSEHGQKRRYIHNSAKFKSSYPGHQKHVSPRMLDLNGLNLVNDDPWSGLSHTFSIGEILSRKLIGPVDDDYNSGIPQTSAEKVKVSLRQLLDRGVEVLSPKNGCRSSRKKNPTKRKRFGFVLLARLLRNERSKRKKTKKNKKRRQYSCTG</sequence>
<comment type="similarity">
    <text evidence="1">Belongs to the WEB family.</text>
</comment>
<keyword evidence="2 3" id="KW-0175">Coiled coil</keyword>